<feature type="transmembrane region" description="Helical" evidence="1">
    <location>
        <begin position="105"/>
        <end position="121"/>
    </location>
</feature>
<keyword evidence="3" id="KW-1185">Reference proteome</keyword>
<keyword evidence="1" id="KW-0472">Membrane</keyword>
<keyword evidence="1" id="KW-1133">Transmembrane helix</keyword>
<evidence type="ECO:0000313" key="3">
    <source>
        <dbReference type="Proteomes" id="UP000004371"/>
    </source>
</evidence>
<dbReference type="RefSeq" id="WP_006879677.1">
    <property type="nucleotide sequence ID" value="NZ_AEVS01000071.1"/>
</dbReference>
<accession>E8LV13</accession>
<dbReference type="Proteomes" id="UP000004371">
    <property type="component" value="Unassembled WGS sequence"/>
</dbReference>
<organism evidence="2 3">
    <name type="scientific">Vibrio brasiliensis LMG 20546</name>
    <dbReference type="NCBI Taxonomy" id="945543"/>
    <lineage>
        <taxon>Bacteria</taxon>
        <taxon>Pseudomonadati</taxon>
        <taxon>Pseudomonadota</taxon>
        <taxon>Gammaproteobacteria</taxon>
        <taxon>Vibrionales</taxon>
        <taxon>Vibrionaceae</taxon>
        <taxon>Vibrio</taxon>
        <taxon>Vibrio oreintalis group</taxon>
    </lineage>
</organism>
<evidence type="ECO:0000313" key="2">
    <source>
        <dbReference type="EMBL" id="EGA65398.1"/>
    </source>
</evidence>
<dbReference type="eggNOG" id="ENOG5032STA">
    <property type="taxonomic scope" value="Bacteria"/>
</dbReference>
<comment type="caution">
    <text evidence="2">The sequence shown here is derived from an EMBL/GenBank/DDBJ whole genome shotgun (WGS) entry which is preliminary data.</text>
</comment>
<evidence type="ECO:0000256" key="1">
    <source>
        <dbReference type="SAM" id="Phobius"/>
    </source>
</evidence>
<dbReference type="OrthoDB" id="5005871at2"/>
<name>E8LV13_9VIBR</name>
<protein>
    <submittedName>
        <fullName evidence="2">Uncharacterized protein</fullName>
    </submittedName>
</protein>
<dbReference type="STRING" id="945543.VIBR0546_13970"/>
<gene>
    <name evidence="2" type="ORF">VIBR0546_13970</name>
</gene>
<feature type="transmembrane region" description="Helical" evidence="1">
    <location>
        <begin position="81"/>
        <end position="99"/>
    </location>
</feature>
<dbReference type="AlphaFoldDB" id="E8LV13"/>
<sequence length="123" mass="13859">MEFLLYLAAFLLVVVSFAHSYLGERFILSRLFKRDNLPKLLGSDDFTKRTLRFAWHLTSVAWLGLAAIVIVLAQPELDKRLIGQIIAATFAIHFFTALIGSKGRHLSWILFGAVTLFLLIGQP</sequence>
<keyword evidence="1" id="KW-0812">Transmembrane</keyword>
<feature type="transmembrane region" description="Helical" evidence="1">
    <location>
        <begin position="53"/>
        <end position="74"/>
    </location>
</feature>
<proteinExistence type="predicted"/>
<dbReference type="EMBL" id="AEVS01000071">
    <property type="protein sequence ID" value="EGA65398.1"/>
    <property type="molecule type" value="Genomic_DNA"/>
</dbReference>
<reference evidence="2 3" key="1">
    <citation type="journal article" date="2012" name="Int. J. Syst. Evol. Microbiol.">
        <title>Vibrio caribbeanicus sp. nov., isolated from the marine sponge Scleritoderma cyanea.</title>
        <authorList>
            <person name="Hoffmann M."/>
            <person name="Monday S.R."/>
            <person name="Allard M.W."/>
            <person name="Strain E.A."/>
            <person name="Whittaker P."/>
            <person name="Naum M."/>
            <person name="McCarthy P.J."/>
            <person name="Lopez J.V."/>
            <person name="Fischer M."/>
            <person name="Brown E.W."/>
        </authorList>
    </citation>
    <scope>NUCLEOTIDE SEQUENCE [LARGE SCALE GENOMIC DNA]</scope>
    <source>
        <strain evidence="2 3">LMG 20546</strain>
    </source>
</reference>